<dbReference type="EMBL" id="CP036532">
    <property type="protein sequence ID" value="QBK29375.1"/>
    <property type="molecule type" value="Genomic_DNA"/>
</dbReference>
<dbReference type="AlphaFoldDB" id="A0A4P6UX32"/>
<sequence length="1042" mass="111349">MNQAVSRYRQPRVFTVPPGTAFLGAVAEALLAGRLVEGFAWTGDPMALARATIYVPTRRAARELRSVFMDALGASSILLPRIRPLGEFDEDAAFLAAGDGAMLSIPPAIDALERQLALGLLTAHWTEAIAPDLRTRLYGDEPVTTPVSVADAFWMAGDLAALIDQLQTEGVGFAQIEAAAGADVSEWWHVTLTFLQIVKQSWPAYLAEANRIDPADHRNRMLRAEAARLRAAPPDGPVIVAGSTGTIPATAELIATIARLPQGAVVLPGYDTAMDDETRALLEAAGDATPVIGHPQFGMHTLTRTIGIVPSAIDTLGARPPDASEARARWVAAALEPAERTAHWAQIRKALPPAAFEDVSILHAANETDEALAIACALREAILDPDATAALVTPDRQLARRVAGELGRFGIAASDSGGTPFELTPHGTLLALTLSLSAGEADPAALLALLKHPLARLGMAEGDHRAAVADLELLVLRGGTGRIRLASFADFAETALAQWADGRRREPDWFARLDASAFDRVRALAGRIEAAFAPLASPTKAASNRRLPETVRDSVAVLEAIARDEAGRHEALYSDESGRALEALLSRLLASSVDLAFPADQWPDMVRALTATMTIKPTHGGHPRVFIWGTLEARLQSVDLMVLGGLNEGTWPAQTANDAFLTRSMKAEIGLDPPERRIGLAAHDFQMAMGHRRVLLTRAQRAGGAPAVASRWLQRLETLAGAEATGRLREAGRRFAGLAAVISAPLVAPPALRPEPTPPLEARPAALSVTEVELLRRDPYAIYARHVLRLAPLEPLVRDPDFADRGSLIHAVMENATVAGIDWAADDACDRLEALARARFDEEALPPEIDAVWWARMLAAVLNIVAWERARQGGIVQSLAEVRARPTDIGLTGVTLRGMADRIDIRTDGRADIVDYKTGSAPSGTQVEKMFAPQLPLEAALVSRGAFAEAGVRPPGELIYVRLGPRGELVPKIVSGGKNPDAEVLAERSWEKLEGLCAHYGHAANGYASRAALFMEGDLDGDYDHLARAREWLNAADGGGDG</sequence>
<dbReference type="KEGG" id="rpod:E0E05_01455"/>
<dbReference type="InterPro" id="IPR027417">
    <property type="entry name" value="P-loop_NTPase"/>
</dbReference>
<evidence type="ECO:0000259" key="1">
    <source>
        <dbReference type="Pfam" id="PF12705"/>
    </source>
</evidence>
<evidence type="ECO:0000313" key="2">
    <source>
        <dbReference type="EMBL" id="QBK29375.1"/>
    </source>
</evidence>
<dbReference type="InterPro" id="IPR011604">
    <property type="entry name" value="PDDEXK-like_dom_sf"/>
</dbReference>
<dbReference type="Pfam" id="PF12705">
    <property type="entry name" value="PDDEXK_1"/>
    <property type="match status" value="1"/>
</dbReference>
<keyword evidence="3" id="KW-1185">Reference proteome</keyword>
<organism evidence="2 3">
    <name type="scientific">Roseitalea porphyridii</name>
    <dbReference type="NCBI Taxonomy" id="1852022"/>
    <lineage>
        <taxon>Bacteria</taxon>
        <taxon>Pseudomonadati</taxon>
        <taxon>Pseudomonadota</taxon>
        <taxon>Alphaproteobacteria</taxon>
        <taxon>Hyphomicrobiales</taxon>
        <taxon>Ahrensiaceae</taxon>
        <taxon>Roseitalea</taxon>
    </lineage>
</organism>
<dbReference type="InterPro" id="IPR014153">
    <property type="entry name" value="Ds_break_AddB"/>
</dbReference>
<proteinExistence type="predicted"/>
<evidence type="ECO:0000313" key="3">
    <source>
        <dbReference type="Proteomes" id="UP000293719"/>
    </source>
</evidence>
<gene>
    <name evidence="2" type="primary">addB</name>
    <name evidence="2" type="ORF">E0E05_01455</name>
</gene>
<feature type="domain" description="PD-(D/E)XK endonuclease-like" evidence="1">
    <location>
        <begin position="767"/>
        <end position="965"/>
    </location>
</feature>
<dbReference type="NCBIfam" id="TIGR02786">
    <property type="entry name" value="addB_alphas"/>
    <property type="match status" value="1"/>
</dbReference>
<protein>
    <submittedName>
        <fullName evidence="2">Double-strand break repair protein AddB</fullName>
    </submittedName>
</protein>
<dbReference type="GeneID" id="90765947"/>
<dbReference type="Gene3D" id="3.90.320.10">
    <property type="match status" value="1"/>
</dbReference>
<name>A0A4P6UX32_9HYPH</name>
<dbReference type="OrthoDB" id="9780606at2"/>
<dbReference type="Proteomes" id="UP000293719">
    <property type="component" value="Chromosome"/>
</dbReference>
<reference evidence="2 3" key="1">
    <citation type="journal article" date="2017" name="Int. J. Syst. Evol. Microbiol.">
        <title>Roseitalea porphyridii gen. nov., sp. nov., isolated from a red alga, and reclassification of Hoeflea suaedae Chung et al. 2013 as Pseudohoeflea suaedae gen. nov., comb. nov.</title>
        <authorList>
            <person name="Hyeon J.W."/>
            <person name="Jeong S.E."/>
            <person name="Baek K."/>
            <person name="Jeon C.O."/>
        </authorList>
    </citation>
    <scope>NUCLEOTIDE SEQUENCE [LARGE SCALE GENOMIC DNA]</scope>
    <source>
        <strain evidence="2 3">MA7-20</strain>
    </source>
</reference>
<dbReference type="RefSeq" id="WP_131615077.1">
    <property type="nucleotide sequence ID" value="NZ_CP036532.1"/>
</dbReference>
<dbReference type="InterPro" id="IPR038726">
    <property type="entry name" value="PDDEXK_AddAB-type"/>
</dbReference>
<dbReference type="SUPFAM" id="SSF52540">
    <property type="entry name" value="P-loop containing nucleoside triphosphate hydrolases"/>
    <property type="match status" value="1"/>
</dbReference>
<accession>A0A4P6UX32</accession>